<evidence type="ECO:0000313" key="1">
    <source>
        <dbReference type="EMBL" id="KFI49446.1"/>
    </source>
</evidence>
<keyword evidence="2" id="KW-1185">Reference proteome</keyword>
<name>A0A086ZSE6_9BIFI</name>
<dbReference type="Pfam" id="PF11187">
    <property type="entry name" value="Mbeg1-like"/>
    <property type="match status" value="1"/>
</dbReference>
<sequence>MANITDYARTETRGFATVPFRAADALTLAILVYDDVPDDVPCLADVIDRYGTFGARVRSFSPRHPIMSLRNLAHAPYDGVTIAAADAELHGGVVNRDHDVNSIALVDPQLTHDFYRAVAANPRFADIEMNAYAAQFDAKAQTQFAALTYRLPDGTLAVAFRGTDDSLVGWKEDFNMSFQYPVPAQVSAAEYLKQVAGLWDGPIVLTGHSKGGNLAVYAAMNAPDEIRERVTRIYSLDGPGFPPDVVNGYEYGTVKDRIVKIVPDSSIIGMILETPERCTVVKSDVEGVMQHFAFSWQMCGGEFVQVEDLAHSSKLFNESLNKWLAGLSQEQREHAVDALFAVIEASGANNIGGVMSAGAKAIPEMLGAYVGLTPEDRRNITQAMMILLPAALARNSKVSRR</sequence>
<protein>
    <submittedName>
        <fullName evidence="1">Uncharacterized protein</fullName>
    </submittedName>
</protein>
<dbReference type="EMBL" id="JGYN01000024">
    <property type="protein sequence ID" value="KFI49446.1"/>
    <property type="molecule type" value="Genomic_DNA"/>
</dbReference>
<proteinExistence type="predicted"/>
<gene>
    <name evidence="1" type="ORF">BBIA_1883</name>
</gene>
<dbReference type="SUPFAM" id="SSF53474">
    <property type="entry name" value="alpha/beta-Hydrolases"/>
    <property type="match status" value="1"/>
</dbReference>
<dbReference type="RefSeq" id="WP_033493835.1">
    <property type="nucleotide sequence ID" value="NZ_JDUU01000011.1"/>
</dbReference>
<dbReference type="OrthoDB" id="9769481at2"/>
<comment type="caution">
    <text evidence="1">The sequence shown here is derived from an EMBL/GenBank/DDBJ whole genome shotgun (WGS) entry which is preliminary data.</text>
</comment>
<evidence type="ECO:0000313" key="2">
    <source>
        <dbReference type="Proteomes" id="UP000029108"/>
    </source>
</evidence>
<organism evidence="1 2">
    <name type="scientific">Bifidobacterium biavatii DSM 23969</name>
    <dbReference type="NCBI Taxonomy" id="1437608"/>
    <lineage>
        <taxon>Bacteria</taxon>
        <taxon>Bacillati</taxon>
        <taxon>Actinomycetota</taxon>
        <taxon>Actinomycetes</taxon>
        <taxon>Bifidobacteriales</taxon>
        <taxon>Bifidobacteriaceae</taxon>
        <taxon>Bifidobacterium</taxon>
    </lineage>
</organism>
<dbReference type="STRING" id="1437608.GCA_000771645_00285"/>
<dbReference type="eggNOG" id="COG1073">
    <property type="taxonomic scope" value="Bacteria"/>
</dbReference>
<dbReference type="InterPro" id="IPR029058">
    <property type="entry name" value="AB_hydrolase_fold"/>
</dbReference>
<accession>A0A086ZSE6</accession>
<dbReference type="InterPro" id="IPR024499">
    <property type="entry name" value="Mbeg1-like"/>
</dbReference>
<reference evidence="1 2" key="1">
    <citation type="submission" date="2014-03" db="EMBL/GenBank/DDBJ databases">
        <title>Genomics of Bifidobacteria.</title>
        <authorList>
            <person name="Ventura M."/>
            <person name="Milani C."/>
            <person name="Lugli G.A."/>
        </authorList>
    </citation>
    <scope>NUCLEOTIDE SEQUENCE [LARGE SCALE GENOMIC DNA]</scope>
    <source>
        <strain evidence="1 2">DSM 23969</strain>
    </source>
</reference>
<dbReference type="Gene3D" id="3.40.50.1820">
    <property type="entry name" value="alpha/beta hydrolase"/>
    <property type="match status" value="1"/>
</dbReference>
<dbReference type="AlphaFoldDB" id="A0A086ZSE6"/>
<dbReference type="Proteomes" id="UP000029108">
    <property type="component" value="Unassembled WGS sequence"/>
</dbReference>